<dbReference type="InterPro" id="IPR017930">
    <property type="entry name" value="Myb_dom"/>
</dbReference>
<dbReference type="OrthoDB" id="39591at2759"/>
<dbReference type="InterPro" id="IPR051651">
    <property type="entry name" value="DMTF1_DNA-bind_reg"/>
</dbReference>
<feature type="domain" description="HTH myb-type" evidence="6">
    <location>
        <begin position="676"/>
        <end position="724"/>
    </location>
</feature>
<feature type="region of interest" description="Disordered" evidence="4">
    <location>
        <begin position="1"/>
        <end position="252"/>
    </location>
</feature>
<evidence type="ECO:0000256" key="3">
    <source>
        <dbReference type="ARBA" id="ARBA00023242"/>
    </source>
</evidence>
<dbReference type="Gene3D" id="1.10.10.60">
    <property type="entry name" value="Homeodomain-like"/>
    <property type="match status" value="1"/>
</dbReference>
<dbReference type="PROSITE" id="PS50090">
    <property type="entry name" value="MYB_LIKE"/>
    <property type="match status" value="1"/>
</dbReference>
<dbReference type="PROSITE" id="PS51294">
    <property type="entry name" value="HTH_MYB"/>
    <property type="match status" value="1"/>
</dbReference>
<dbReference type="PANTHER" id="PTHR46380:SF2">
    <property type="entry name" value="CYCLIN-D-BINDING MYB-LIKE TRANSCRIPTION FACTOR 1"/>
    <property type="match status" value="1"/>
</dbReference>
<feature type="compositionally biased region" description="Basic residues" evidence="4">
    <location>
        <begin position="148"/>
        <end position="158"/>
    </location>
</feature>
<evidence type="ECO:0000313" key="8">
    <source>
        <dbReference type="Proteomes" id="UP000799777"/>
    </source>
</evidence>
<accession>A0A9P4H5H1</accession>
<evidence type="ECO:0000256" key="2">
    <source>
        <dbReference type="ARBA" id="ARBA00023125"/>
    </source>
</evidence>
<feature type="region of interest" description="Disordered" evidence="4">
    <location>
        <begin position="722"/>
        <end position="747"/>
    </location>
</feature>
<feature type="region of interest" description="Disordered" evidence="4">
    <location>
        <begin position="752"/>
        <end position="771"/>
    </location>
</feature>
<evidence type="ECO:0000256" key="1">
    <source>
        <dbReference type="ARBA" id="ARBA00004123"/>
    </source>
</evidence>
<dbReference type="CDD" id="cd00167">
    <property type="entry name" value="SANT"/>
    <property type="match status" value="1"/>
</dbReference>
<keyword evidence="8" id="KW-1185">Reference proteome</keyword>
<feature type="compositionally biased region" description="Polar residues" evidence="4">
    <location>
        <begin position="178"/>
        <end position="187"/>
    </location>
</feature>
<dbReference type="GO" id="GO:0000976">
    <property type="term" value="F:transcription cis-regulatory region binding"/>
    <property type="evidence" value="ECO:0007669"/>
    <property type="project" value="TreeGrafter"/>
</dbReference>
<feature type="compositionally biased region" description="Polar residues" evidence="4">
    <location>
        <begin position="124"/>
        <end position="138"/>
    </location>
</feature>
<feature type="region of interest" description="Disordered" evidence="4">
    <location>
        <begin position="394"/>
        <end position="445"/>
    </location>
</feature>
<feature type="compositionally biased region" description="Acidic residues" evidence="4">
    <location>
        <begin position="760"/>
        <end position="771"/>
    </location>
</feature>
<dbReference type="PANTHER" id="PTHR46380">
    <property type="entry name" value="CYCLIN-D-BINDING MYB-LIKE TRANSCRIPTION FACTOR 1"/>
    <property type="match status" value="1"/>
</dbReference>
<feature type="compositionally biased region" description="Polar residues" evidence="4">
    <location>
        <begin position="952"/>
        <end position="970"/>
    </location>
</feature>
<evidence type="ECO:0000259" key="6">
    <source>
        <dbReference type="PROSITE" id="PS51294"/>
    </source>
</evidence>
<reference evidence="7" key="1">
    <citation type="journal article" date="2020" name="Stud. Mycol.">
        <title>101 Dothideomycetes genomes: a test case for predicting lifestyles and emergence of pathogens.</title>
        <authorList>
            <person name="Haridas S."/>
            <person name="Albert R."/>
            <person name="Binder M."/>
            <person name="Bloem J."/>
            <person name="Labutti K."/>
            <person name="Salamov A."/>
            <person name="Andreopoulos B."/>
            <person name="Baker S."/>
            <person name="Barry K."/>
            <person name="Bills G."/>
            <person name="Bluhm B."/>
            <person name="Cannon C."/>
            <person name="Castanera R."/>
            <person name="Culley D."/>
            <person name="Daum C."/>
            <person name="Ezra D."/>
            <person name="Gonzalez J."/>
            <person name="Henrissat B."/>
            <person name="Kuo A."/>
            <person name="Liang C."/>
            <person name="Lipzen A."/>
            <person name="Lutzoni F."/>
            <person name="Magnuson J."/>
            <person name="Mondo S."/>
            <person name="Nolan M."/>
            <person name="Ohm R."/>
            <person name="Pangilinan J."/>
            <person name="Park H.-J."/>
            <person name="Ramirez L."/>
            <person name="Alfaro M."/>
            <person name="Sun H."/>
            <person name="Tritt A."/>
            <person name="Yoshinaga Y."/>
            <person name="Zwiers L.-H."/>
            <person name="Turgeon B."/>
            <person name="Goodwin S."/>
            <person name="Spatafora J."/>
            <person name="Crous P."/>
            <person name="Grigoriev I."/>
        </authorList>
    </citation>
    <scope>NUCLEOTIDE SEQUENCE</scope>
    <source>
        <strain evidence="7">CBS 110217</strain>
    </source>
</reference>
<feature type="compositionally biased region" description="Basic and acidic residues" evidence="4">
    <location>
        <begin position="429"/>
        <end position="440"/>
    </location>
</feature>
<evidence type="ECO:0000259" key="5">
    <source>
        <dbReference type="PROSITE" id="PS50090"/>
    </source>
</evidence>
<comment type="subcellular location">
    <subcellularLocation>
        <location evidence="1">Nucleus</location>
    </subcellularLocation>
</comment>
<dbReference type="EMBL" id="ML978220">
    <property type="protein sequence ID" value="KAF2027889.1"/>
    <property type="molecule type" value="Genomic_DNA"/>
</dbReference>
<protein>
    <recommendedName>
        <fullName evidence="9">Myb-like domain-containing protein</fullName>
    </recommendedName>
</protein>
<comment type="caution">
    <text evidence="7">The sequence shown here is derived from an EMBL/GenBank/DDBJ whole genome shotgun (WGS) entry which is preliminary data.</text>
</comment>
<feature type="compositionally biased region" description="Low complexity" evidence="4">
    <location>
        <begin position="1143"/>
        <end position="1152"/>
    </location>
</feature>
<feature type="region of interest" description="Disordered" evidence="4">
    <location>
        <begin position="285"/>
        <end position="356"/>
    </location>
</feature>
<feature type="compositionally biased region" description="Basic and acidic residues" evidence="4">
    <location>
        <begin position="285"/>
        <end position="303"/>
    </location>
</feature>
<organism evidence="7 8">
    <name type="scientific">Setomelanomma holmii</name>
    <dbReference type="NCBI Taxonomy" id="210430"/>
    <lineage>
        <taxon>Eukaryota</taxon>
        <taxon>Fungi</taxon>
        <taxon>Dikarya</taxon>
        <taxon>Ascomycota</taxon>
        <taxon>Pezizomycotina</taxon>
        <taxon>Dothideomycetes</taxon>
        <taxon>Pleosporomycetidae</taxon>
        <taxon>Pleosporales</taxon>
        <taxon>Pleosporineae</taxon>
        <taxon>Phaeosphaeriaceae</taxon>
        <taxon>Setomelanomma</taxon>
    </lineage>
</organism>
<feature type="compositionally biased region" description="Acidic residues" evidence="4">
    <location>
        <begin position="737"/>
        <end position="747"/>
    </location>
</feature>
<feature type="region of interest" description="Disordered" evidence="4">
    <location>
        <begin position="488"/>
        <end position="557"/>
    </location>
</feature>
<dbReference type="AlphaFoldDB" id="A0A9P4H5H1"/>
<dbReference type="InterPro" id="IPR009057">
    <property type="entry name" value="Homeodomain-like_sf"/>
</dbReference>
<feature type="domain" description="Myb-like" evidence="5">
    <location>
        <begin position="676"/>
        <end position="720"/>
    </location>
</feature>
<dbReference type="GO" id="GO:0005634">
    <property type="term" value="C:nucleus"/>
    <property type="evidence" value="ECO:0007669"/>
    <property type="project" value="UniProtKB-SubCell"/>
</dbReference>
<dbReference type="InterPro" id="IPR001005">
    <property type="entry name" value="SANT/Myb"/>
</dbReference>
<dbReference type="SUPFAM" id="SSF46689">
    <property type="entry name" value="Homeodomain-like"/>
    <property type="match status" value="1"/>
</dbReference>
<sequence>MDTKLAESQLIEEAARAEDATGNNGGRKQGKVNRITGGGKASLAQHAKQVEPTPEDPPTRPTQSDGSHFPSTFDLEHLQALVESLLPYQSEPASPRKSNASERPALPEHEIVVPDSQVEPPAATPSNAPMSPPMTSSIAIPASVPEKKRYKPGQRKTRKEVDTSNILVDPVVVDKAGNTIQGGTAPTPSLLRSAGKRRQPYVDSQTQAEESDSGAAKITLSREQELVASPCPDATPSRSSRKRKLHRKPTIFDPIEDIDLLDRPSERVGKKGRLLGSMEFRHDHDHSVVGRSQEEFRGIDQHKTTRSRQKTFSTYDVAIGRRRKAPNETVPDPSDVSINLDPVSDGNRDTSAQALEETPHTIEDAFPEVADMVQEIDNANGEYDDAIQEVAEMQQDSADQLQDLDDSHQEIPETQQTSGDASPVVEATPVKDRTPRDNGKARVNGLITNLSGSARSARGSNNKNRAAIEMYDWAVPVRKLGSSPVLLAEETSSSEDEMPHVSPLSTKARTKEPRTSRRSKTPGSFSTPDTRRSARRSRESTHSMALSPRSRESTTNNAITAADVALDTVRELHHPPDLRSEGDFTDDEEELIRRAIRDYQQRNNLDMHDLVYIIHFPSELPERPKALLRAEDNLEELEDRQESNDFWEDMEQIDLRRQHEEVKYHIRARYHAFTSGPWTDEEDDELQRLVEIHPDQWELLSHTIGDRSAIDIQNRWKDHPQAQALNGTGNMQIDGEASAEPEVEGDEVSLFVPEQPESMQGDDDESTSDEPIEVREGAAGPCATAPLLKAVPQEIVQSRRTRRDMSEHTPNRSASTVSDSIFREYKDSRANGIARDNDITTPSMIRLQWEYPIKQRRKLKQPALSKQSATPKVHFVMHEMQSGNFVVPKGTPKRKSIVAVDSSPADDQNVILTQTETESPQDAESKTFLFKVYDPESTRKPRKPKKSDESVVASNSEDNEISDQVSDTQTSILREREPQAGKKISKHRQSRKLDKHGLLPKVRTGVDPAVPSRLRTLSLSQMRPGDKFDLVEAIALGVPDHEEDINWHEVATKMKQQWSLRTLQTAFKELLDLVMDQGTLFDTVAELLVYFDRQYSHEELKDHYEPHEQKEDVNLNDVRRLKKDNGSSGANLLKAKSKKKRSASSASLASRKTSVKRRETGPAPATPKAFQSRKMITASDDE</sequence>
<feature type="compositionally biased region" description="Basic and acidic residues" evidence="4">
    <location>
        <begin position="529"/>
        <end position="541"/>
    </location>
</feature>
<feature type="compositionally biased region" description="Basic and acidic residues" evidence="4">
    <location>
        <begin position="1101"/>
        <end position="1125"/>
    </location>
</feature>
<keyword evidence="2" id="KW-0238">DNA-binding</keyword>
<feature type="region of interest" description="Disordered" evidence="4">
    <location>
        <begin position="1101"/>
        <end position="1182"/>
    </location>
</feature>
<dbReference type="GO" id="GO:0003700">
    <property type="term" value="F:DNA-binding transcription factor activity"/>
    <property type="evidence" value="ECO:0007669"/>
    <property type="project" value="TreeGrafter"/>
</dbReference>
<name>A0A9P4H5H1_9PLEO</name>
<keyword evidence="3" id="KW-0539">Nucleus</keyword>
<proteinExistence type="predicted"/>
<evidence type="ECO:0000313" key="7">
    <source>
        <dbReference type="EMBL" id="KAF2027889.1"/>
    </source>
</evidence>
<gene>
    <name evidence="7" type="ORF">EK21DRAFT_114378</name>
</gene>
<dbReference type="Pfam" id="PF00249">
    <property type="entry name" value="Myb_DNA-binding"/>
    <property type="match status" value="1"/>
</dbReference>
<feature type="region of interest" description="Disordered" evidence="4">
    <location>
        <begin position="914"/>
        <end position="970"/>
    </location>
</feature>
<feature type="compositionally biased region" description="Basic residues" evidence="4">
    <location>
        <begin position="239"/>
        <end position="249"/>
    </location>
</feature>
<evidence type="ECO:0000256" key="4">
    <source>
        <dbReference type="SAM" id="MobiDB-lite"/>
    </source>
</evidence>
<dbReference type="Proteomes" id="UP000799777">
    <property type="component" value="Unassembled WGS sequence"/>
</dbReference>
<dbReference type="SMART" id="SM00717">
    <property type="entry name" value="SANT"/>
    <property type="match status" value="2"/>
</dbReference>
<evidence type="ECO:0008006" key="9">
    <source>
        <dbReference type="Google" id="ProtNLM"/>
    </source>
</evidence>